<feature type="region of interest" description="Disordered" evidence="1">
    <location>
        <begin position="1"/>
        <end position="56"/>
    </location>
</feature>
<organism evidence="3 4">
    <name type="scientific">Paenibacillus solanacearum</name>
    <dbReference type="NCBI Taxonomy" id="2048548"/>
    <lineage>
        <taxon>Bacteria</taxon>
        <taxon>Bacillati</taxon>
        <taxon>Bacillota</taxon>
        <taxon>Bacilli</taxon>
        <taxon>Bacillales</taxon>
        <taxon>Paenibacillaceae</taxon>
        <taxon>Paenibacillus</taxon>
    </lineage>
</organism>
<sequence length="139" mass="15405">MSLDTNRPARPEQEMETNAMRRQPPEREMQMPPYEGYRPQPYAPQPPEAEPRRSKPWHSQGWLWLIVAVIGIGVMAAGVIIGAGEMEGVRSAIHEQTGVLREQNGLLHDLSAGLDRLTAAVSRVADVISDAVSHWLASM</sequence>
<evidence type="ECO:0000313" key="3">
    <source>
        <dbReference type="EMBL" id="CAG7653007.1"/>
    </source>
</evidence>
<feature type="transmembrane region" description="Helical" evidence="2">
    <location>
        <begin position="62"/>
        <end position="83"/>
    </location>
</feature>
<reference evidence="3" key="1">
    <citation type="submission" date="2021-06" db="EMBL/GenBank/DDBJ databases">
        <authorList>
            <person name="Criscuolo A."/>
        </authorList>
    </citation>
    <scope>NUCLEOTIDE SEQUENCE</scope>
    <source>
        <strain evidence="3">CIP111600</strain>
    </source>
</reference>
<comment type="caution">
    <text evidence="3">The sequence shown here is derived from an EMBL/GenBank/DDBJ whole genome shotgun (WGS) entry which is preliminary data.</text>
</comment>
<evidence type="ECO:0000256" key="2">
    <source>
        <dbReference type="SAM" id="Phobius"/>
    </source>
</evidence>
<name>A0A916KB42_9BACL</name>
<protein>
    <submittedName>
        <fullName evidence="3">Uncharacterized protein</fullName>
    </submittedName>
</protein>
<keyword evidence="2" id="KW-1133">Transmembrane helix</keyword>
<dbReference type="AlphaFoldDB" id="A0A916KB42"/>
<keyword evidence="2" id="KW-0812">Transmembrane</keyword>
<keyword evidence="2" id="KW-0472">Membrane</keyword>
<accession>A0A916KB42</accession>
<proteinExistence type="predicted"/>
<dbReference type="EMBL" id="CAJVAS010000084">
    <property type="protein sequence ID" value="CAG7653007.1"/>
    <property type="molecule type" value="Genomic_DNA"/>
</dbReference>
<keyword evidence="4" id="KW-1185">Reference proteome</keyword>
<gene>
    <name evidence="3" type="ORF">PAESOLCIP111_06686</name>
</gene>
<evidence type="ECO:0000313" key="4">
    <source>
        <dbReference type="Proteomes" id="UP000693672"/>
    </source>
</evidence>
<dbReference type="Proteomes" id="UP000693672">
    <property type="component" value="Unassembled WGS sequence"/>
</dbReference>
<evidence type="ECO:0000256" key="1">
    <source>
        <dbReference type="SAM" id="MobiDB-lite"/>
    </source>
</evidence>
<dbReference type="RefSeq" id="WP_218096326.1">
    <property type="nucleotide sequence ID" value="NZ_CAJVAS010000084.1"/>
</dbReference>